<protein>
    <recommendedName>
        <fullName evidence="2">Plant heme peroxidase family profile domain-containing protein</fullName>
    </recommendedName>
</protein>
<comment type="caution">
    <text evidence="3">The sequence shown here is derived from an EMBL/GenBank/DDBJ whole genome shotgun (WGS) entry which is preliminary data.</text>
</comment>
<dbReference type="Pfam" id="PF00141">
    <property type="entry name" value="peroxidase"/>
    <property type="match status" value="1"/>
</dbReference>
<evidence type="ECO:0000313" key="4">
    <source>
        <dbReference type="Proteomes" id="UP000436088"/>
    </source>
</evidence>
<gene>
    <name evidence="3" type="ORF">F3Y22_tig00003725pilonHSYRG00303</name>
</gene>
<dbReference type="PANTHER" id="PTHR11439">
    <property type="entry name" value="GAG-POL-RELATED RETROTRANSPOSON"/>
    <property type="match status" value="1"/>
</dbReference>
<dbReference type="Proteomes" id="UP000436088">
    <property type="component" value="Unassembled WGS sequence"/>
</dbReference>
<dbReference type="AlphaFoldDB" id="A0A6A3CKL0"/>
<dbReference type="PROSITE" id="PS50873">
    <property type="entry name" value="PEROXIDASE_4"/>
    <property type="match status" value="1"/>
</dbReference>
<evidence type="ECO:0000256" key="1">
    <source>
        <dbReference type="RuleBase" id="RU004241"/>
    </source>
</evidence>
<evidence type="ECO:0000313" key="3">
    <source>
        <dbReference type="EMBL" id="KAE8729277.1"/>
    </source>
</evidence>
<dbReference type="InterPro" id="IPR002016">
    <property type="entry name" value="Haem_peroxidase"/>
</dbReference>
<keyword evidence="4" id="KW-1185">Reference proteome</keyword>
<name>A0A6A3CKL0_HIBSY</name>
<dbReference type="InterPro" id="IPR010255">
    <property type="entry name" value="Haem_peroxidase_sf"/>
</dbReference>
<organism evidence="3 4">
    <name type="scientific">Hibiscus syriacus</name>
    <name type="common">Rose of Sharon</name>
    <dbReference type="NCBI Taxonomy" id="106335"/>
    <lineage>
        <taxon>Eukaryota</taxon>
        <taxon>Viridiplantae</taxon>
        <taxon>Streptophyta</taxon>
        <taxon>Embryophyta</taxon>
        <taxon>Tracheophyta</taxon>
        <taxon>Spermatophyta</taxon>
        <taxon>Magnoliopsida</taxon>
        <taxon>eudicotyledons</taxon>
        <taxon>Gunneridae</taxon>
        <taxon>Pentapetalae</taxon>
        <taxon>rosids</taxon>
        <taxon>malvids</taxon>
        <taxon>Malvales</taxon>
        <taxon>Malvaceae</taxon>
        <taxon>Malvoideae</taxon>
        <taxon>Hibiscus</taxon>
    </lineage>
</organism>
<dbReference type="GO" id="GO:0006979">
    <property type="term" value="P:response to oxidative stress"/>
    <property type="evidence" value="ECO:0007669"/>
    <property type="project" value="InterPro"/>
</dbReference>
<dbReference type="GO" id="GO:0020037">
    <property type="term" value="F:heme binding"/>
    <property type="evidence" value="ECO:0007669"/>
    <property type="project" value="InterPro"/>
</dbReference>
<sequence>MSKATPTVTPMVGAPKMSKEVGELLTTAREYRSIVVAILYVCYTRLDVAFSVIGNTFMHAPRESHLAAVKRILKYFAGTLNYGLTFSCTGASFDVVAFADADWGGSLDDRRYVSSHAVFLGTCPVIWCSRKHKTVSRSTMEVEYRSVADAATEVTCMSSLLCDLGVKCRSMPVVWCDNTSAVALSKNSVYYTQSKHVDMDVHFVRKKVATKQIQMNYVPATHQVADGLTKPLTKGAFELFRVYVFYLVRVSGRRQQSGENIGVCRMITIHNFNATLDVDPTMQPSFATKLRSMCPAHNKVKNAGSPLDSTNFVFDNAYYKLLLQGKSVFSSNQALLTAPKTKALVS</sequence>
<dbReference type="CDD" id="cd09272">
    <property type="entry name" value="RNase_HI_RT_Ty1"/>
    <property type="match status" value="1"/>
</dbReference>
<dbReference type="PANTHER" id="PTHR11439:SF467">
    <property type="entry name" value="INTEGRASE CATALYTIC DOMAIN-CONTAINING PROTEIN"/>
    <property type="match status" value="1"/>
</dbReference>
<accession>A0A6A3CKL0</accession>
<feature type="domain" description="Plant heme peroxidase family profile" evidence="2">
    <location>
        <begin position="117"/>
        <end position="346"/>
    </location>
</feature>
<comment type="similarity">
    <text evidence="1">Belongs to the peroxidase family.</text>
</comment>
<dbReference type="EMBL" id="VEPZ02000231">
    <property type="protein sequence ID" value="KAE8729277.1"/>
    <property type="molecule type" value="Genomic_DNA"/>
</dbReference>
<evidence type="ECO:0000259" key="2">
    <source>
        <dbReference type="PROSITE" id="PS50873"/>
    </source>
</evidence>
<dbReference type="GO" id="GO:0004601">
    <property type="term" value="F:peroxidase activity"/>
    <property type="evidence" value="ECO:0007669"/>
    <property type="project" value="InterPro"/>
</dbReference>
<dbReference type="Gene3D" id="1.10.420.10">
    <property type="entry name" value="Peroxidase, domain 2"/>
    <property type="match status" value="1"/>
</dbReference>
<proteinExistence type="inferred from homology"/>
<reference evidence="3" key="1">
    <citation type="submission" date="2019-09" db="EMBL/GenBank/DDBJ databases">
        <title>Draft genome information of white flower Hibiscus syriacus.</title>
        <authorList>
            <person name="Kim Y.-M."/>
        </authorList>
    </citation>
    <scope>NUCLEOTIDE SEQUENCE [LARGE SCALE GENOMIC DNA]</scope>
    <source>
        <strain evidence="3">YM2019G1</strain>
    </source>
</reference>
<dbReference type="SUPFAM" id="SSF48113">
    <property type="entry name" value="Heme-dependent peroxidases"/>
    <property type="match status" value="1"/>
</dbReference>